<reference evidence="1" key="1">
    <citation type="journal article" date="2023" name="G3 (Bethesda)">
        <title>A reference genome for the long-term kleptoplast-retaining sea slug Elysia crispata morphotype clarki.</title>
        <authorList>
            <person name="Eastman K.E."/>
            <person name="Pendleton A.L."/>
            <person name="Shaikh M.A."/>
            <person name="Suttiyut T."/>
            <person name="Ogas R."/>
            <person name="Tomko P."/>
            <person name="Gavelis G."/>
            <person name="Widhalm J.R."/>
            <person name="Wisecaver J.H."/>
        </authorList>
    </citation>
    <scope>NUCLEOTIDE SEQUENCE</scope>
    <source>
        <strain evidence="1">ECLA1</strain>
    </source>
</reference>
<keyword evidence="2" id="KW-1185">Reference proteome</keyword>
<accession>A0AAE0YRR9</accession>
<name>A0AAE0YRR9_9GAST</name>
<comment type="caution">
    <text evidence="1">The sequence shown here is derived from an EMBL/GenBank/DDBJ whole genome shotgun (WGS) entry which is preliminary data.</text>
</comment>
<evidence type="ECO:0000313" key="2">
    <source>
        <dbReference type="Proteomes" id="UP001283361"/>
    </source>
</evidence>
<evidence type="ECO:0000313" key="1">
    <source>
        <dbReference type="EMBL" id="KAK3755655.1"/>
    </source>
</evidence>
<dbReference type="AlphaFoldDB" id="A0AAE0YRR9"/>
<gene>
    <name evidence="1" type="ORF">RRG08_014621</name>
</gene>
<dbReference type="Proteomes" id="UP001283361">
    <property type="component" value="Unassembled WGS sequence"/>
</dbReference>
<sequence>MSVITRACLDPKSRLLCEVAGDGMCEWQTPAVGSRRSADTSLPRYPQIVISTRDVDLKKRILSGISSNEPYFQTLVGLTKCVTLGPKDLCLNSPNSIKTSELRKLELH</sequence>
<dbReference type="EMBL" id="JAWDGP010005592">
    <property type="protein sequence ID" value="KAK3755655.1"/>
    <property type="molecule type" value="Genomic_DNA"/>
</dbReference>
<organism evidence="1 2">
    <name type="scientific">Elysia crispata</name>
    <name type="common">lettuce slug</name>
    <dbReference type="NCBI Taxonomy" id="231223"/>
    <lineage>
        <taxon>Eukaryota</taxon>
        <taxon>Metazoa</taxon>
        <taxon>Spiralia</taxon>
        <taxon>Lophotrochozoa</taxon>
        <taxon>Mollusca</taxon>
        <taxon>Gastropoda</taxon>
        <taxon>Heterobranchia</taxon>
        <taxon>Euthyneura</taxon>
        <taxon>Panpulmonata</taxon>
        <taxon>Sacoglossa</taxon>
        <taxon>Placobranchoidea</taxon>
        <taxon>Plakobranchidae</taxon>
        <taxon>Elysia</taxon>
    </lineage>
</organism>
<proteinExistence type="predicted"/>
<protein>
    <submittedName>
        <fullName evidence="1">Uncharacterized protein</fullName>
    </submittedName>
</protein>